<dbReference type="NCBIfam" id="TIGR00797">
    <property type="entry name" value="matE"/>
    <property type="match status" value="1"/>
</dbReference>
<feature type="transmembrane region" description="Helical" evidence="10">
    <location>
        <begin position="245"/>
        <end position="265"/>
    </location>
</feature>
<dbReference type="InterPro" id="IPR045070">
    <property type="entry name" value="MATE_MepA-like"/>
</dbReference>
<evidence type="ECO:0000256" key="5">
    <source>
        <dbReference type="ARBA" id="ARBA00022475"/>
    </source>
</evidence>
<evidence type="ECO:0000313" key="12">
    <source>
        <dbReference type="Proteomes" id="UP000289794"/>
    </source>
</evidence>
<keyword evidence="7 10" id="KW-1133">Transmembrane helix</keyword>
<dbReference type="AlphaFoldDB" id="A0A4P6M1Q0"/>
<dbReference type="GO" id="GO:0005886">
    <property type="term" value="C:plasma membrane"/>
    <property type="evidence" value="ECO:0007669"/>
    <property type="project" value="UniProtKB-SubCell"/>
</dbReference>
<dbReference type="GO" id="GO:0046677">
    <property type="term" value="P:response to antibiotic"/>
    <property type="evidence" value="ECO:0007669"/>
    <property type="project" value="UniProtKB-KW"/>
</dbReference>
<dbReference type="EMBL" id="CP035945">
    <property type="protein sequence ID" value="QBE98964.1"/>
    <property type="molecule type" value="Genomic_DNA"/>
</dbReference>
<keyword evidence="9" id="KW-0046">Antibiotic resistance</keyword>
<feature type="transmembrane region" description="Helical" evidence="10">
    <location>
        <begin position="271"/>
        <end position="298"/>
    </location>
</feature>
<dbReference type="KEGG" id="bpro:PMF13cell1_04533"/>
<dbReference type="InterPro" id="IPR051327">
    <property type="entry name" value="MATE_MepA_subfamily"/>
</dbReference>
<dbReference type="PIRSF" id="PIRSF006603">
    <property type="entry name" value="DinF"/>
    <property type="match status" value="1"/>
</dbReference>
<feature type="transmembrane region" description="Helical" evidence="10">
    <location>
        <begin position="164"/>
        <end position="184"/>
    </location>
</feature>
<feature type="transmembrane region" description="Helical" evidence="10">
    <location>
        <begin position="416"/>
        <end position="435"/>
    </location>
</feature>
<evidence type="ECO:0000313" key="11">
    <source>
        <dbReference type="EMBL" id="QBE98964.1"/>
    </source>
</evidence>
<gene>
    <name evidence="11" type="primary">mepA_30</name>
    <name evidence="11" type="ORF">PMF13cell1_04533</name>
</gene>
<dbReference type="Pfam" id="PF01554">
    <property type="entry name" value="MatE"/>
    <property type="match status" value="2"/>
</dbReference>
<feature type="transmembrane region" description="Helical" evidence="10">
    <location>
        <begin position="190"/>
        <end position="215"/>
    </location>
</feature>
<organism evidence="11 12">
    <name type="scientific">Blautia producta</name>
    <dbReference type="NCBI Taxonomy" id="33035"/>
    <lineage>
        <taxon>Bacteria</taxon>
        <taxon>Bacillati</taxon>
        <taxon>Bacillota</taxon>
        <taxon>Clostridia</taxon>
        <taxon>Lachnospirales</taxon>
        <taxon>Lachnospiraceae</taxon>
        <taxon>Blautia</taxon>
    </lineage>
</organism>
<feature type="transmembrane region" description="Helical" evidence="10">
    <location>
        <begin position="350"/>
        <end position="367"/>
    </location>
</feature>
<comment type="similarity">
    <text evidence="2">Belongs to the multi antimicrobial extrusion (MATE) (TC 2.A.66.1) family. MepA subfamily.</text>
</comment>
<feature type="transmembrane region" description="Helical" evidence="10">
    <location>
        <begin position="128"/>
        <end position="152"/>
    </location>
</feature>
<evidence type="ECO:0000256" key="7">
    <source>
        <dbReference type="ARBA" id="ARBA00022989"/>
    </source>
</evidence>
<feature type="transmembrane region" description="Helical" evidence="10">
    <location>
        <begin position="12"/>
        <end position="34"/>
    </location>
</feature>
<evidence type="ECO:0000256" key="10">
    <source>
        <dbReference type="SAM" id="Phobius"/>
    </source>
</evidence>
<dbReference type="PANTHER" id="PTHR43823">
    <property type="entry name" value="SPORULATION PROTEIN YKVU"/>
    <property type="match status" value="1"/>
</dbReference>
<evidence type="ECO:0000256" key="2">
    <source>
        <dbReference type="ARBA" id="ARBA00008417"/>
    </source>
</evidence>
<keyword evidence="5" id="KW-1003">Cell membrane</keyword>
<keyword evidence="8 10" id="KW-0472">Membrane</keyword>
<keyword evidence="4" id="KW-0813">Transport</keyword>
<evidence type="ECO:0000256" key="9">
    <source>
        <dbReference type="ARBA" id="ARBA00023251"/>
    </source>
</evidence>
<feature type="transmembrane region" description="Helical" evidence="10">
    <location>
        <begin position="98"/>
        <end position="122"/>
    </location>
</feature>
<comment type="subcellular location">
    <subcellularLocation>
        <location evidence="1">Cell membrane</location>
        <topology evidence="1">Multi-pass membrane protein</topology>
    </subcellularLocation>
</comment>
<dbReference type="PANTHER" id="PTHR43823:SF3">
    <property type="entry name" value="MULTIDRUG EXPORT PROTEIN MEPA"/>
    <property type="match status" value="1"/>
</dbReference>
<sequence>MIDQGLERKITIPSILKFALPSMVMMVVMSLYTVVDGMFVSRLVGTDAFSAVNIVYPLLSFVIALGTMFGTGITAIVSRKLGEGKQQEANENVTFITLFAVGLGIVITILSFVFLEKIIYMLGADEDIYAYCYAYAFPLLIFQPANILQLEFQSLFVANGKPHIGLTVTVAGGLANVILDYVFIGVFHMGIAGAAVATGIGYCIPAFFSIFYFTFNRKAQLHFVKPKMDWRVLLNSMTNGSSEMVSNLSGSITTFLFNIIMMRLVGNEGVAAISILLYLDFVLIAISLGYSMGVAPLFSYNYGGGHVRKLRKLYKISVGFCMGVGVVMTVGTLLFSGTLASVFAERGSRVYELATAGLMVYAFGYLFKGYNIFSSAMFTAFGDGKVSAILSFMRTLVFLVAFLIGFSVLFGVNGVWSASLAAEFMAFALAVFYTFKKKSAYHYLP</sequence>
<dbReference type="GO" id="GO:0015297">
    <property type="term" value="F:antiporter activity"/>
    <property type="evidence" value="ECO:0007669"/>
    <property type="project" value="InterPro"/>
</dbReference>
<reference evidence="11 12" key="1">
    <citation type="submission" date="2019-01" db="EMBL/GenBank/DDBJ databases">
        <title>PMF-metabolizing Aryl O-demethylase.</title>
        <authorList>
            <person name="Kim M."/>
        </authorList>
    </citation>
    <scope>NUCLEOTIDE SEQUENCE [LARGE SCALE GENOMIC DNA]</scope>
    <source>
        <strain evidence="11 12">PMF1</strain>
    </source>
</reference>
<protein>
    <recommendedName>
        <fullName evidence="3">Multidrug export protein MepA</fullName>
    </recommendedName>
</protein>
<feature type="transmembrane region" description="Helical" evidence="10">
    <location>
        <begin position="318"/>
        <end position="344"/>
    </location>
</feature>
<feature type="transmembrane region" description="Helical" evidence="10">
    <location>
        <begin position="388"/>
        <end position="410"/>
    </location>
</feature>
<dbReference type="GO" id="GO:0042910">
    <property type="term" value="F:xenobiotic transmembrane transporter activity"/>
    <property type="evidence" value="ECO:0007669"/>
    <property type="project" value="InterPro"/>
</dbReference>
<name>A0A4P6M1Q0_9FIRM</name>
<dbReference type="RefSeq" id="WP_205730531.1">
    <property type="nucleotide sequence ID" value="NZ_CP035945.1"/>
</dbReference>
<feature type="transmembrane region" description="Helical" evidence="10">
    <location>
        <begin position="54"/>
        <end position="77"/>
    </location>
</feature>
<proteinExistence type="inferred from homology"/>
<accession>A0A4P6M1Q0</accession>
<dbReference type="CDD" id="cd13143">
    <property type="entry name" value="MATE_MepA_like"/>
    <property type="match status" value="1"/>
</dbReference>
<keyword evidence="6 10" id="KW-0812">Transmembrane</keyword>
<dbReference type="InterPro" id="IPR002528">
    <property type="entry name" value="MATE_fam"/>
</dbReference>
<evidence type="ECO:0000256" key="8">
    <source>
        <dbReference type="ARBA" id="ARBA00023136"/>
    </source>
</evidence>
<dbReference type="Proteomes" id="UP000289794">
    <property type="component" value="Chromosome"/>
</dbReference>
<dbReference type="InterPro" id="IPR048279">
    <property type="entry name" value="MdtK-like"/>
</dbReference>
<evidence type="ECO:0000256" key="6">
    <source>
        <dbReference type="ARBA" id="ARBA00022692"/>
    </source>
</evidence>
<evidence type="ECO:0000256" key="3">
    <source>
        <dbReference type="ARBA" id="ARBA00022106"/>
    </source>
</evidence>
<evidence type="ECO:0000256" key="1">
    <source>
        <dbReference type="ARBA" id="ARBA00004651"/>
    </source>
</evidence>
<evidence type="ECO:0000256" key="4">
    <source>
        <dbReference type="ARBA" id="ARBA00022448"/>
    </source>
</evidence>